<proteinExistence type="inferred from homology"/>
<dbReference type="SUPFAM" id="SSF51445">
    <property type="entry name" value="(Trans)glycosidases"/>
    <property type="match status" value="1"/>
</dbReference>
<keyword evidence="5" id="KW-0326">Glycosidase</keyword>
<evidence type="ECO:0000259" key="6">
    <source>
        <dbReference type="Pfam" id="PF00933"/>
    </source>
</evidence>
<dbReference type="EC" id="3.2.1.52" evidence="3"/>
<reference evidence="7" key="2">
    <citation type="submission" date="2023-01" db="EMBL/GenBank/DDBJ databases">
        <title>Draft genome sequence of Sneathiella chinensis strain NBRC 103408.</title>
        <authorList>
            <person name="Sun Q."/>
            <person name="Mori K."/>
        </authorList>
    </citation>
    <scope>NUCLEOTIDE SEQUENCE</scope>
    <source>
        <strain evidence="7">NBRC 103408</strain>
    </source>
</reference>
<dbReference type="InterPro" id="IPR017853">
    <property type="entry name" value="GH"/>
</dbReference>
<name>A0ABQ5U880_9PROT</name>
<dbReference type="InterPro" id="IPR001764">
    <property type="entry name" value="Glyco_hydro_3_N"/>
</dbReference>
<evidence type="ECO:0000256" key="5">
    <source>
        <dbReference type="ARBA" id="ARBA00023295"/>
    </source>
</evidence>
<dbReference type="Gene3D" id="3.20.20.300">
    <property type="entry name" value="Glycoside hydrolase, family 3, N-terminal domain"/>
    <property type="match status" value="1"/>
</dbReference>
<evidence type="ECO:0000256" key="1">
    <source>
        <dbReference type="ARBA" id="ARBA00001231"/>
    </source>
</evidence>
<accession>A0ABQ5U880</accession>
<dbReference type="PANTHER" id="PTHR30480">
    <property type="entry name" value="BETA-HEXOSAMINIDASE-RELATED"/>
    <property type="match status" value="1"/>
</dbReference>
<keyword evidence="4" id="KW-0378">Hydrolase</keyword>
<dbReference type="Pfam" id="PF00933">
    <property type="entry name" value="Glyco_hydro_3"/>
    <property type="match status" value="1"/>
</dbReference>
<keyword evidence="8" id="KW-1185">Reference proteome</keyword>
<evidence type="ECO:0000256" key="3">
    <source>
        <dbReference type="ARBA" id="ARBA00012663"/>
    </source>
</evidence>
<comment type="similarity">
    <text evidence="2">Belongs to the glycosyl hydrolase 3 family.</text>
</comment>
<dbReference type="PANTHER" id="PTHR30480:SF13">
    <property type="entry name" value="BETA-HEXOSAMINIDASE"/>
    <property type="match status" value="1"/>
</dbReference>
<sequence length="348" mass="36856">MPKSDFTGTRAVIFSCAGLTLTPEEVDFFRAVNPVGLVLFARNIDTPDQVRALINSFREAVGRPGAPVLVDQEGGRVQRLRPPHWHSLPSFGALGAVYAEDPVRGERAVRLATRIIAAELASVGFSVDCSPCLDLSLGETSSVIGDRSFSGNPDVVATLGAFVAEEFLAAGILPVIKHMPGHGRGTVDSHLELPVVPARHSDLSASDFVPFRKLSHVPWGMTAHIVYQDIDPDNPATQSRRVIEDVIRGEIGFGGVLLSDDLNMEALQGSLASRAARSLEAGVDLILHCSGKMDEMKEVAGACGAVSDETLRRLDKSLTALDGAAPAMGGTEDMMAELQGLLAGRGEG</sequence>
<dbReference type="InterPro" id="IPR050226">
    <property type="entry name" value="NagZ_Beta-hexosaminidase"/>
</dbReference>
<reference evidence="7" key="1">
    <citation type="journal article" date="2014" name="Int. J. Syst. Evol. Microbiol.">
        <title>Complete genome of a new Firmicutes species belonging to the dominant human colonic microbiota ('Ruminococcus bicirculans') reveals two chromosomes and a selective capacity to utilize plant glucans.</title>
        <authorList>
            <consortium name="NISC Comparative Sequencing Program"/>
            <person name="Wegmann U."/>
            <person name="Louis P."/>
            <person name="Goesmann A."/>
            <person name="Henrissat B."/>
            <person name="Duncan S.H."/>
            <person name="Flint H.J."/>
        </authorList>
    </citation>
    <scope>NUCLEOTIDE SEQUENCE</scope>
    <source>
        <strain evidence="7">NBRC 103408</strain>
    </source>
</reference>
<evidence type="ECO:0000256" key="2">
    <source>
        <dbReference type="ARBA" id="ARBA00005336"/>
    </source>
</evidence>
<dbReference type="PROSITE" id="PS00775">
    <property type="entry name" value="GLYCOSYL_HYDROL_F3"/>
    <property type="match status" value="1"/>
</dbReference>
<evidence type="ECO:0000313" key="7">
    <source>
        <dbReference type="EMBL" id="GLQ07479.1"/>
    </source>
</evidence>
<evidence type="ECO:0000313" key="8">
    <source>
        <dbReference type="Proteomes" id="UP001161409"/>
    </source>
</evidence>
<comment type="caution">
    <text evidence="7">The sequence shown here is derived from an EMBL/GenBank/DDBJ whole genome shotgun (WGS) entry which is preliminary data.</text>
</comment>
<evidence type="ECO:0000256" key="4">
    <source>
        <dbReference type="ARBA" id="ARBA00022801"/>
    </source>
</evidence>
<dbReference type="NCBIfam" id="NF003740">
    <property type="entry name" value="PRK05337.1"/>
    <property type="match status" value="1"/>
</dbReference>
<comment type="catalytic activity">
    <reaction evidence="1">
        <text>Hydrolysis of terminal non-reducing N-acetyl-D-hexosamine residues in N-acetyl-beta-D-hexosaminides.</text>
        <dbReference type="EC" id="3.2.1.52"/>
    </reaction>
</comment>
<organism evidence="7 8">
    <name type="scientific">Sneathiella chinensis</name>
    <dbReference type="NCBI Taxonomy" id="349750"/>
    <lineage>
        <taxon>Bacteria</taxon>
        <taxon>Pseudomonadati</taxon>
        <taxon>Pseudomonadota</taxon>
        <taxon>Alphaproteobacteria</taxon>
        <taxon>Sneathiellales</taxon>
        <taxon>Sneathiellaceae</taxon>
        <taxon>Sneathiella</taxon>
    </lineage>
</organism>
<dbReference type="RefSeq" id="WP_169561548.1">
    <property type="nucleotide sequence ID" value="NZ_BSNF01000008.1"/>
</dbReference>
<dbReference type="EMBL" id="BSNF01000008">
    <property type="protein sequence ID" value="GLQ07479.1"/>
    <property type="molecule type" value="Genomic_DNA"/>
</dbReference>
<feature type="domain" description="Glycoside hydrolase family 3 N-terminal" evidence="6">
    <location>
        <begin position="36"/>
        <end position="305"/>
    </location>
</feature>
<gene>
    <name evidence="7" type="ORF">GCM10007924_27000</name>
</gene>
<dbReference type="InterPro" id="IPR036962">
    <property type="entry name" value="Glyco_hydro_3_N_sf"/>
</dbReference>
<protein>
    <recommendedName>
        <fullName evidence="3">beta-N-acetylhexosaminidase</fullName>
        <ecNumber evidence="3">3.2.1.52</ecNumber>
    </recommendedName>
</protein>
<dbReference type="InterPro" id="IPR019800">
    <property type="entry name" value="Glyco_hydro_3_AS"/>
</dbReference>
<dbReference type="Proteomes" id="UP001161409">
    <property type="component" value="Unassembled WGS sequence"/>
</dbReference>